<sequence length="169" mass="19103">MRLDCFYTASVATANIQTHVAQVEHRTELQDDSHLPTIIYTPDGWNAHIPTIIHNSDGWNVHLSAVIRTPEGWNAIADMLFCCNDPEEVEKQQQEAFHLHGTSSLQYTNSFFVVSETESPSDICIASLRPHGHYASGPSHAWAFTNLMFKKLAMSGQLLRYKRAALHLW</sequence>
<evidence type="ECO:0000313" key="2">
    <source>
        <dbReference type="Proteomes" id="UP000016930"/>
    </source>
</evidence>
<name>M2Q1L0_CERS8</name>
<dbReference type="AlphaFoldDB" id="M2Q1L0"/>
<dbReference type="EMBL" id="KB445883">
    <property type="protein sequence ID" value="EMD30698.1"/>
    <property type="molecule type" value="Genomic_DNA"/>
</dbReference>
<organism evidence="1 2">
    <name type="scientific">Ceriporiopsis subvermispora (strain B)</name>
    <name type="common">White-rot fungus</name>
    <name type="synonym">Gelatoporia subvermispora</name>
    <dbReference type="NCBI Taxonomy" id="914234"/>
    <lineage>
        <taxon>Eukaryota</taxon>
        <taxon>Fungi</taxon>
        <taxon>Dikarya</taxon>
        <taxon>Basidiomycota</taxon>
        <taxon>Agaricomycotina</taxon>
        <taxon>Agaricomycetes</taxon>
        <taxon>Polyporales</taxon>
        <taxon>Gelatoporiaceae</taxon>
        <taxon>Gelatoporia</taxon>
    </lineage>
</organism>
<gene>
    <name evidence="1" type="ORF">CERSUDRAFT_101078</name>
</gene>
<accession>M2Q1L0</accession>
<evidence type="ECO:0000313" key="1">
    <source>
        <dbReference type="EMBL" id="EMD30698.1"/>
    </source>
</evidence>
<protein>
    <submittedName>
        <fullName evidence="1">Uncharacterized protein</fullName>
    </submittedName>
</protein>
<reference evidence="1 2" key="1">
    <citation type="journal article" date="2012" name="Proc. Natl. Acad. Sci. U.S.A.">
        <title>Comparative genomics of Ceriporiopsis subvermispora and Phanerochaete chrysosporium provide insight into selective ligninolysis.</title>
        <authorList>
            <person name="Fernandez-Fueyo E."/>
            <person name="Ruiz-Duenas F.J."/>
            <person name="Ferreira P."/>
            <person name="Floudas D."/>
            <person name="Hibbett D.S."/>
            <person name="Canessa P."/>
            <person name="Larrondo L.F."/>
            <person name="James T.Y."/>
            <person name="Seelenfreund D."/>
            <person name="Lobos S."/>
            <person name="Polanco R."/>
            <person name="Tello M."/>
            <person name="Honda Y."/>
            <person name="Watanabe T."/>
            <person name="Watanabe T."/>
            <person name="Ryu J.S."/>
            <person name="Kubicek C.P."/>
            <person name="Schmoll M."/>
            <person name="Gaskell J."/>
            <person name="Hammel K.E."/>
            <person name="St John F.J."/>
            <person name="Vanden Wymelenberg A."/>
            <person name="Sabat G."/>
            <person name="Splinter BonDurant S."/>
            <person name="Syed K."/>
            <person name="Yadav J.S."/>
            <person name="Doddapaneni H."/>
            <person name="Subramanian V."/>
            <person name="Lavin J.L."/>
            <person name="Oguiza J.A."/>
            <person name="Perez G."/>
            <person name="Pisabarro A.G."/>
            <person name="Ramirez L."/>
            <person name="Santoyo F."/>
            <person name="Master E."/>
            <person name="Coutinho P.M."/>
            <person name="Henrissat B."/>
            <person name="Lombard V."/>
            <person name="Magnuson J.K."/>
            <person name="Kuees U."/>
            <person name="Hori C."/>
            <person name="Igarashi K."/>
            <person name="Samejima M."/>
            <person name="Held B.W."/>
            <person name="Barry K.W."/>
            <person name="LaButti K.M."/>
            <person name="Lapidus A."/>
            <person name="Lindquist E.A."/>
            <person name="Lucas S.M."/>
            <person name="Riley R."/>
            <person name="Salamov A.A."/>
            <person name="Hoffmeister D."/>
            <person name="Schwenk D."/>
            <person name="Hadar Y."/>
            <person name="Yarden O."/>
            <person name="de Vries R.P."/>
            <person name="Wiebenga A."/>
            <person name="Stenlid J."/>
            <person name="Eastwood D."/>
            <person name="Grigoriev I.V."/>
            <person name="Berka R.M."/>
            <person name="Blanchette R.A."/>
            <person name="Kersten P."/>
            <person name="Martinez A.T."/>
            <person name="Vicuna R."/>
            <person name="Cullen D."/>
        </authorList>
    </citation>
    <scope>NUCLEOTIDE SEQUENCE [LARGE SCALE GENOMIC DNA]</scope>
    <source>
        <strain evidence="1 2">B</strain>
    </source>
</reference>
<keyword evidence="2" id="KW-1185">Reference proteome</keyword>
<proteinExistence type="predicted"/>
<dbReference type="Proteomes" id="UP000016930">
    <property type="component" value="Unassembled WGS sequence"/>
</dbReference>
<dbReference type="HOGENOM" id="CLU_1578330_0_0_1"/>